<feature type="region of interest" description="Disordered" evidence="4">
    <location>
        <begin position="260"/>
        <end position="310"/>
    </location>
</feature>
<dbReference type="Gene3D" id="2.60.40.10">
    <property type="entry name" value="Immunoglobulins"/>
    <property type="match status" value="1"/>
</dbReference>
<organism evidence="6 7">
    <name type="scientific">Diabrotica balteata</name>
    <name type="common">Banded cucumber beetle</name>
    <dbReference type="NCBI Taxonomy" id="107213"/>
    <lineage>
        <taxon>Eukaryota</taxon>
        <taxon>Metazoa</taxon>
        <taxon>Ecdysozoa</taxon>
        <taxon>Arthropoda</taxon>
        <taxon>Hexapoda</taxon>
        <taxon>Insecta</taxon>
        <taxon>Pterygota</taxon>
        <taxon>Neoptera</taxon>
        <taxon>Endopterygota</taxon>
        <taxon>Coleoptera</taxon>
        <taxon>Polyphaga</taxon>
        <taxon>Cucujiformia</taxon>
        <taxon>Chrysomeloidea</taxon>
        <taxon>Chrysomelidae</taxon>
        <taxon>Galerucinae</taxon>
        <taxon>Diabroticina</taxon>
        <taxon>Diabroticites</taxon>
        <taxon>Diabrotica</taxon>
    </lineage>
</organism>
<name>A0A9N9X7W4_DIABA</name>
<reference evidence="6" key="1">
    <citation type="submission" date="2022-01" db="EMBL/GenBank/DDBJ databases">
        <authorList>
            <person name="King R."/>
        </authorList>
    </citation>
    <scope>NUCLEOTIDE SEQUENCE</scope>
</reference>
<dbReference type="GO" id="GO:0043005">
    <property type="term" value="C:neuron projection"/>
    <property type="evidence" value="ECO:0007669"/>
    <property type="project" value="TreeGrafter"/>
</dbReference>
<evidence type="ECO:0000256" key="3">
    <source>
        <dbReference type="ARBA" id="ARBA00023319"/>
    </source>
</evidence>
<dbReference type="FunFam" id="2.60.40.10:FF:000376">
    <property type="entry name" value="CLUMA_CG000981, isoform A"/>
    <property type="match status" value="1"/>
</dbReference>
<dbReference type="SUPFAM" id="SSF48726">
    <property type="entry name" value="Immunoglobulin"/>
    <property type="match status" value="1"/>
</dbReference>
<dbReference type="AlphaFoldDB" id="A0A9N9X7W4"/>
<dbReference type="OrthoDB" id="10012075at2759"/>
<evidence type="ECO:0000256" key="4">
    <source>
        <dbReference type="SAM" id="MobiDB-lite"/>
    </source>
</evidence>
<keyword evidence="3" id="KW-0393">Immunoglobulin domain</keyword>
<feature type="region of interest" description="Disordered" evidence="4">
    <location>
        <begin position="115"/>
        <end position="150"/>
    </location>
</feature>
<accession>A0A9N9X7W4</accession>
<feature type="domain" description="Ig-like" evidence="5">
    <location>
        <begin position="7"/>
        <end position="104"/>
    </location>
</feature>
<evidence type="ECO:0000256" key="2">
    <source>
        <dbReference type="ARBA" id="ARBA00023157"/>
    </source>
</evidence>
<dbReference type="PROSITE" id="PS50835">
    <property type="entry name" value="IG_LIKE"/>
    <property type="match status" value="1"/>
</dbReference>
<dbReference type="Pfam" id="PF07679">
    <property type="entry name" value="I-set"/>
    <property type="match status" value="1"/>
</dbReference>
<dbReference type="InterPro" id="IPR007110">
    <property type="entry name" value="Ig-like_dom"/>
</dbReference>
<dbReference type="InterPro" id="IPR013783">
    <property type="entry name" value="Ig-like_fold"/>
</dbReference>
<feature type="compositionally biased region" description="Basic and acidic residues" evidence="4">
    <location>
        <begin position="297"/>
        <end position="310"/>
    </location>
</feature>
<evidence type="ECO:0000313" key="7">
    <source>
        <dbReference type="Proteomes" id="UP001153709"/>
    </source>
</evidence>
<dbReference type="Proteomes" id="UP001153709">
    <property type="component" value="Chromosome 10"/>
</dbReference>
<evidence type="ECO:0000259" key="5">
    <source>
        <dbReference type="PROSITE" id="PS50835"/>
    </source>
</evidence>
<dbReference type="InterPro" id="IPR013098">
    <property type="entry name" value="Ig_I-set"/>
</dbReference>
<evidence type="ECO:0000313" key="6">
    <source>
        <dbReference type="EMBL" id="CAG9828363.1"/>
    </source>
</evidence>
<sequence length="310" mass="35425">MVVPVHPLIQVRNQLVGAPVNTDVTLQCHVEASPKAINYWTRESGEMIISNDKYYMTEINNSYYSVQMKLIIRRYHKADQGGYKCISKNSIGDAEGNIRLYEVEIPQRVDIVEDTEQTSAEEENSENSEKRLYNGFQGPHSENEQNNLPLNESDFTKKEIEYPSLSANDDDVNLRVPNSDKIIVQKVLILQSPVETITQTEPPNLTDIYGESSDDKNINEGNIENAFGTRTNNLNVIVEEVQYIEKQYILPLVNYTTMNNNHNDDSQEYLEGEDSDDSVKDRDYTPNESDGSSSEDIENRFNKEDHIKKS</sequence>
<keyword evidence="7" id="KW-1185">Reference proteome</keyword>
<protein>
    <recommendedName>
        <fullName evidence="5">Ig-like domain-containing protein</fullName>
    </recommendedName>
</protein>
<dbReference type="InterPro" id="IPR051170">
    <property type="entry name" value="Neural/epithelial_adhesion"/>
</dbReference>
<proteinExistence type="predicted"/>
<dbReference type="EMBL" id="OU898285">
    <property type="protein sequence ID" value="CAG9828363.1"/>
    <property type="molecule type" value="Genomic_DNA"/>
</dbReference>
<dbReference type="PANTHER" id="PTHR12231">
    <property type="entry name" value="CTX-RELATED TYPE I TRANSMEMBRANE PROTEIN"/>
    <property type="match status" value="1"/>
</dbReference>
<dbReference type="PANTHER" id="PTHR12231:SF87">
    <property type="entry name" value="DPR-INTERACTING PROTEIN BETA, ISOFORM C"/>
    <property type="match status" value="1"/>
</dbReference>
<feature type="compositionally biased region" description="Acidic residues" evidence="4">
    <location>
        <begin position="115"/>
        <end position="126"/>
    </location>
</feature>
<gene>
    <name evidence="6" type="ORF">DIABBA_LOCUS2289</name>
</gene>
<keyword evidence="1" id="KW-0677">Repeat</keyword>
<dbReference type="InterPro" id="IPR036179">
    <property type="entry name" value="Ig-like_dom_sf"/>
</dbReference>
<evidence type="ECO:0000256" key="1">
    <source>
        <dbReference type="ARBA" id="ARBA00022737"/>
    </source>
</evidence>
<feature type="compositionally biased region" description="Acidic residues" evidence="4">
    <location>
        <begin position="266"/>
        <end position="276"/>
    </location>
</feature>
<keyword evidence="2" id="KW-1015">Disulfide bond</keyword>